<dbReference type="GO" id="GO:0022857">
    <property type="term" value="F:transmembrane transporter activity"/>
    <property type="evidence" value="ECO:0007669"/>
    <property type="project" value="InterPro"/>
</dbReference>
<organism evidence="11 12">
    <name type="scientific">Tolypocladium ophioglossoides (strain CBS 100239)</name>
    <name type="common">Snaketongue truffleclub</name>
    <name type="synonym">Elaphocordyceps ophioglossoides</name>
    <dbReference type="NCBI Taxonomy" id="1163406"/>
    <lineage>
        <taxon>Eukaryota</taxon>
        <taxon>Fungi</taxon>
        <taxon>Dikarya</taxon>
        <taxon>Ascomycota</taxon>
        <taxon>Pezizomycotina</taxon>
        <taxon>Sordariomycetes</taxon>
        <taxon>Hypocreomycetidae</taxon>
        <taxon>Hypocreales</taxon>
        <taxon>Ophiocordycipitaceae</taxon>
        <taxon>Tolypocladium</taxon>
    </lineage>
</organism>
<evidence type="ECO:0000256" key="7">
    <source>
        <dbReference type="ARBA" id="ARBA00023180"/>
    </source>
</evidence>
<dbReference type="SUPFAM" id="SSF103473">
    <property type="entry name" value="MFS general substrate transporter"/>
    <property type="match status" value="1"/>
</dbReference>
<feature type="transmembrane region" description="Helical" evidence="9">
    <location>
        <begin position="139"/>
        <end position="166"/>
    </location>
</feature>
<dbReference type="Proteomes" id="UP000036947">
    <property type="component" value="Unassembled WGS sequence"/>
</dbReference>
<evidence type="ECO:0000256" key="6">
    <source>
        <dbReference type="ARBA" id="ARBA00023136"/>
    </source>
</evidence>
<evidence type="ECO:0000313" key="11">
    <source>
        <dbReference type="EMBL" id="KND87924.1"/>
    </source>
</evidence>
<keyword evidence="12" id="KW-1185">Reference proteome</keyword>
<feature type="compositionally biased region" description="Polar residues" evidence="8">
    <location>
        <begin position="1"/>
        <end position="10"/>
    </location>
</feature>
<name>A0A0L0N1M6_TOLOC</name>
<comment type="caution">
    <text evidence="11">The sequence shown here is derived from an EMBL/GenBank/DDBJ whole genome shotgun (WGS) entry which is preliminary data.</text>
</comment>
<evidence type="ECO:0000256" key="5">
    <source>
        <dbReference type="ARBA" id="ARBA00022989"/>
    </source>
</evidence>
<protein>
    <submittedName>
        <fullName evidence="11">Putative transporter</fullName>
    </submittedName>
</protein>
<dbReference type="Gene3D" id="1.20.1250.20">
    <property type="entry name" value="MFS general substrate transporter like domains"/>
    <property type="match status" value="1"/>
</dbReference>
<keyword evidence="3" id="KW-1003">Cell membrane</keyword>
<comment type="similarity">
    <text evidence="2">Belongs to the major facilitator superfamily.</text>
</comment>
<evidence type="ECO:0000256" key="4">
    <source>
        <dbReference type="ARBA" id="ARBA00022692"/>
    </source>
</evidence>
<sequence length="517" mass="55900">MATPNFSHSQLEAGLGDAASEKNRLSNASPADTMIDEPHVPADPNVVDWDGPDDPENPLNWPSSKKTAHVLIVSLFTLTANLAATMFAPGAKELAEEFHITDSTVEAMTVSLYVLGFAFGPLVLAPLSELYGRLVIYHFYNVVYLAFTAGCAFSTNTAMFLVFRFICGSAASGPMSIGGGTVADVTPQEKRGKAMALFTMGPILGPVLGPIIGGFVSQYAGWRWTFRIIMILVRPTTIHDFEMPTGVLGVATVAFMRETNSTILLQKKAERMRKETGNLKLAPRNAVDQTPRQMLLRAIVRPVKLLIFSPIVLLVSLYTGVMFGLVFLLFATFPSVFQGVYGFDAGVSGLAYLGLGIGMFLGLVMFSVLSDKLLGQKQGASVAEPEQRLILMKWFGPITPLGCFMYGWSAQYHTHWIVPILGTFIIGLGSLFVVIPGQIYLVDSFGAQAAASALAANLLVRSPFGAFLDLAASPLYGNLGLGWGNSVLGFITLAFTPVPWLFYRYGGYLRTKFAVDL</sequence>
<proteinExistence type="inferred from homology"/>
<dbReference type="FunFam" id="1.20.1250.20:FF:000011">
    <property type="entry name" value="MFS multidrug transporter, putative"/>
    <property type="match status" value="1"/>
</dbReference>
<keyword evidence="4 9" id="KW-0812">Transmembrane</keyword>
<evidence type="ECO:0000313" key="12">
    <source>
        <dbReference type="Proteomes" id="UP000036947"/>
    </source>
</evidence>
<reference evidence="11 12" key="1">
    <citation type="journal article" date="2015" name="BMC Genomics">
        <title>The genome of the truffle-parasite Tolypocladium ophioglossoides and the evolution of antifungal peptaibiotics.</title>
        <authorList>
            <person name="Quandt C.A."/>
            <person name="Bushley K.E."/>
            <person name="Spatafora J.W."/>
        </authorList>
    </citation>
    <scope>NUCLEOTIDE SEQUENCE [LARGE SCALE GENOMIC DNA]</scope>
    <source>
        <strain evidence="11 12">CBS 100239</strain>
    </source>
</reference>
<feature type="transmembrane region" description="Helical" evidence="9">
    <location>
        <begin position="350"/>
        <end position="369"/>
    </location>
</feature>
<accession>A0A0L0N1M6</accession>
<evidence type="ECO:0000256" key="1">
    <source>
        <dbReference type="ARBA" id="ARBA00004651"/>
    </source>
</evidence>
<dbReference type="CDD" id="cd17323">
    <property type="entry name" value="MFS_Tpo1_MDR_like"/>
    <property type="match status" value="1"/>
</dbReference>
<dbReference type="PANTHER" id="PTHR23502">
    <property type="entry name" value="MAJOR FACILITATOR SUPERFAMILY"/>
    <property type="match status" value="1"/>
</dbReference>
<feature type="transmembrane region" description="Helical" evidence="9">
    <location>
        <begin position="68"/>
        <end position="88"/>
    </location>
</feature>
<dbReference type="STRING" id="1163406.A0A0L0N1M6"/>
<dbReference type="EMBL" id="LFRF01000030">
    <property type="protein sequence ID" value="KND87924.1"/>
    <property type="molecule type" value="Genomic_DNA"/>
</dbReference>
<feature type="transmembrane region" description="Helical" evidence="9">
    <location>
        <begin position="480"/>
        <end position="503"/>
    </location>
</feature>
<dbReference type="InterPro" id="IPR020846">
    <property type="entry name" value="MFS_dom"/>
</dbReference>
<dbReference type="InterPro" id="IPR011701">
    <property type="entry name" value="MFS"/>
</dbReference>
<dbReference type="PANTHER" id="PTHR23502:SF135">
    <property type="entry name" value="MAJOR FACILITATOR SUPERFAMILY (MFS) PROFILE DOMAIN-CONTAINING PROTEIN-RELATED"/>
    <property type="match status" value="1"/>
</dbReference>
<feature type="transmembrane region" description="Helical" evidence="9">
    <location>
        <begin position="108"/>
        <end position="127"/>
    </location>
</feature>
<dbReference type="InterPro" id="IPR036259">
    <property type="entry name" value="MFS_trans_sf"/>
</dbReference>
<feature type="region of interest" description="Disordered" evidence="8">
    <location>
        <begin position="1"/>
        <end position="55"/>
    </location>
</feature>
<evidence type="ECO:0000256" key="3">
    <source>
        <dbReference type="ARBA" id="ARBA00022475"/>
    </source>
</evidence>
<comment type="subcellular location">
    <subcellularLocation>
        <location evidence="1">Cell membrane</location>
        <topology evidence="1">Multi-pass membrane protein</topology>
    </subcellularLocation>
</comment>
<dbReference type="AlphaFoldDB" id="A0A0L0N1M6"/>
<evidence type="ECO:0000256" key="2">
    <source>
        <dbReference type="ARBA" id="ARBA00008335"/>
    </source>
</evidence>
<dbReference type="GO" id="GO:0005886">
    <property type="term" value="C:plasma membrane"/>
    <property type="evidence" value="ECO:0007669"/>
    <property type="project" value="UniProtKB-SubCell"/>
</dbReference>
<feature type="domain" description="Major facilitator superfamily (MFS) profile" evidence="10">
    <location>
        <begin position="69"/>
        <end position="512"/>
    </location>
</feature>
<feature type="transmembrane region" description="Helical" evidence="9">
    <location>
        <begin position="305"/>
        <end position="330"/>
    </location>
</feature>
<keyword evidence="7" id="KW-0325">Glycoprotein</keyword>
<feature type="transmembrane region" description="Helical" evidence="9">
    <location>
        <begin position="440"/>
        <end position="460"/>
    </location>
</feature>
<dbReference type="OrthoDB" id="5296287at2759"/>
<evidence type="ECO:0000259" key="10">
    <source>
        <dbReference type="PROSITE" id="PS50850"/>
    </source>
</evidence>
<keyword evidence="6 9" id="KW-0472">Membrane</keyword>
<feature type="transmembrane region" description="Helical" evidence="9">
    <location>
        <begin position="390"/>
        <end position="410"/>
    </location>
</feature>
<feature type="transmembrane region" description="Helical" evidence="9">
    <location>
        <begin position="203"/>
        <end position="222"/>
    </location>
</feature>
<evidence type="ECO:0000256" key="9">
    <source>
        <dbReference type="SAM" id="Phobius"/>
    </source>
</evidence>
<evidence type="ECO:0000256" key="8">
    <source>
        <dbReference type="SAM" id="MobiDB-lite"/>
    </source>
</evidence>
<gene>
    <name evidence="11" type="ORF">TOPH_07404</name>
</gene>
<dbReference type="PROSITE" id="PS50850">
    <property type="entry name" value="MFS"/>
    <property type="match status" value="1"/>
</dbReference>
<keyword evidence="5 9" id="KW-1133">Transmembrane helix</keyword>
<dbReference type="Pfam" id="PF07690">
    <property type="entry name" value="MFS_1"/>
    <property type="match status" value="1"/>
</dbReference>
<feature type="transmembrane region" description="Helical" evidence="9">
    <location>
        <begin position="416"/>
        <end position="435"/>
    </location>
</feature>